<dbReference type="SUPFAM" id="SSF53756">
    <property type="entry name" value="UDP-Glycosyltransferase/glycogen phosphorylase"/>
    <property type="match status" value="1"/>
</dbReference>
<evidence type="ECO:0000313" key="1">
    <source>
        <dbReference type="EMBL" id="CAB4124164.1"/>
    </source>
</evidence>
<organism evidence="1">
    <name type="scientific">uncultured Caudovirales phage</name>
    <dbReference type="NCBI Taxonomy" id="2100421"/>
    <lineage>
        <taxon>Viruses</taxon>
        <taxon>Duplodnaviria</taxon>
        <taxon>Heunggongvirae</taxon>
        <taxon>Uroviricota</taxon>
        <taxon>Caudoviricetes</taxon>
        <taxon>Peduoviridae</taxon>
        <taxon>Maltschvirus</taxon>
        <taxon>Maltschvirus maltsch</taxon>
    </lineage>
</organism>
<gene>
    <name evidence="1" type="ORF">UFOVP49_39</name>
</gene>
<dbReference type="EMBL" id="LR796178">
    <property type="protein sequence ID" value="CAB4124164.1"/>
    <property type="molecule type" value="Genomic_DNA"/>
</dbReference>
<sequence length="363" mass="42088">MSKCKFLFILKRRVETVEEQSVLYTYCLSTGLLNSVRFICDMLNETGVEANYVEVADNNDIDREVNKYKPTHVVIEAFWVVPEKFDLLKKLHHKVKWIIRNHSELPFLANDSSATGWALQYIQKEKVYVATNSVKSYEDILNMASAVIGRKAAHEKILFMPNYYVFDDEECPPRKPIGHTINIGCFGAIRPFKNHITQVSAAIKFAQRNNLKLRFHINTGRIEEKGNPVLKSIRSIFQYLDPTRYSLVEHHWLEHDEFIHLVNKMDIGLQVSFTETFNIVAADFVSKNVPIVVSKEIFWMPSRNHADPTDSEDIAKTMENLLFGVFPKLKNALAKSSLEAYNRKSMKTWLNYISSEMDHKEHR</sequence>
<protein>
    <recommendedName>
        <fullName evidence="2">Glycosyl transferases group 1</fullName>
    </recommendedName>
</protein>
<proteinExistence type="predicted"/>
<reference evidence="1" key="1">
    <citation type="submission" date="2020-04" db="EMBL/GenBank/DDBJ databases">
        <authorList>
            <person name="Chiriac C."/>
            <person name="Salcher M."/>
            <person name="Ghai R."/>
            <person name="Kavagutti S V."/>
        </authorList>
    </citation>
    <scope>NUCLEOTIDE SEQUENCE</scope>
</reference>
<accession>A0A6J5KP76</accession>
<dbReference type="Gene3D" id="3.40.50.2000">
    <property type="entry name" value="Glycogen Phosphorylase B"/>
    <property type="match status" value="1"/>
</dbReference>
<name>A0A6J5KP76_9CAUD</name>
<evidence type="ECO:0008006" key="2">
    <source>
        <dbReference type="Google" id="ProtNLM"/>
    </source>
</evidence>